<dbReference type="InterPro" id="IPR036869">
    <property type="entry name" value="J_dom_sf"/>
</dbReference>
<dbReference type="SUPFAM" id="SSF46565">
    <property type="entry name" value="Chaperone J-domain"/>
    <property type="match status" value="1"/>
</dbReference>
<proteinExistence type="predicted"/>
<dbReference type="OrthoDB" id="656484at2759"/>
<dbReference type="PRINTS" id="PR00625">
    <property type="entry name" value="JDOMAIN"/>
</dbReference>
<dbReference type="STRING" id="4555.A0A368QZU4"/>
<evidence type="ECO:0000259" key="1">
    <source>
        <dbReference type="PROSITE" id="PS50076"/>
    </source>
</evidence>
<accession>A0A368QZU4</accession>
<dbReference type="PROSITE" id="PS50076">
    <property type="entry name" value="DNAJ_2"/>
    <property type="match status" value="1"/>
</dbReference>
<gene>
    <name evidence="2" type="ORF">SETIT_5G000300v2</name>
</gene>
<dbReference type="AlphaFoldDB" id="A0A368QZU4"/>
<protein>
    <recommendedName>
        <fullName evidence="1">J domain-containing protein</fullName>
    </recommendedName>
</protein>
<dbReference type="PANTHER" id="PTHR44094:SF6">
    <property type="entry name" value="OS01G0702450 PROTEIN"/>
    <property type="match status" value="1"/>
</dbReference>
<name>A0A368QZU4_SETIT</name>
<dbReference type="Gene3D" id="1.10.287.110">
    <property type="entry name" value="DnaJ domain"/>
    <property type="match status" value="1"/>
</dbReference>
<dbReference type="InterPro" id="IPR018253">
    <property type="entry name" value="DnaJ_domain_CS"/>
</dbReference>
<dbReference type="GO" id="GO:0005783">
    <property type="term" value="C:endoplasmic reticulum"/>
    <property type="evidence" value="ECO:0007669"/>
    <property type="project" value="UniProtKB-ARBA"/>
</dbReference>
<dbReference type="PANTHER" id="PTHR44094">
    <property type="entry name" value="DNAJ HEAT SHOCK N-TERMINAL DOMAIN-CONTAINING PROTEIN"/>
    <property type="match status" value="1"/>
</dbReference>
<dbReference type="InterPro" id="IPR001623">
    <property type="entry name" value="DnaJ_domain"/>
</dbReference>
<dbReference type="PROSITE" id="PS00636">
    <property type="entry name" value="DNAJ_1"/>
    <property type="match status" value="1"/>
</dbReference>
<reference evidence="2" key="2">
    <citation type="submission" date="2015-07" db="EMBL/GenBank/DDBJ databases">
        <authorList>
            <person name="Noorani M."/>
        </authorList>
    </citation>
    <scope>NUCLEOTIDE SEQUENCE</scope>
    <source>
        <strain evidence="2">Yugu1</strain>
    </source>
</reference>
<dbReference type="InterPro" id="IPR052423">
    <property type="entry name" value="EMIR"/>
</dbReference>
<dbReference type="Pfam" id="PF00226">
    <property type="entry name" value="DnaJ"/>
    <property type="match status" value="1"/>
</dbReference>
<dbReference type="EMBL" id="CM003532">
    <property type="protein sequence ID" value="RCV23364.1"/>
    <property type="molecule type" value="Genomic_DNA"/>
</dbReference>
<organism evidence="2">
    <name type="scientific">Setaria italica</name>
    <name type="common">Foxtail millet</name>
    <name type="synonym">Panicum italicum</name>
    <dbReference type="NCBI Taxonomy" id="4555"/>
    <lineage>
        <taxon>Eukaryota</taxon>
        <taxon>Viridiplantae</taxon>
        <taxon>Streptophyta</taxon>
        <taxon>Embryophyta</taxon>
        <taxon>Tracheophyta</taxon>
        <taxon>Spermatophyta</taxon>
        <taxon>Magnoliopsida</taxon>
        <taxon>Liliopsida</taxon>
        <taxon>Poales</taxon>
        <taxon>Poaceae</taxon>
        <taxon>PACMAD clade</taxon>
        <taxon>Panicoideae</taxon>
        <taxon>Panicodae</taxon>
        <taxon>Paniceae</taxon>
        <taxon>Cenchrinae</taxon>
        <taxon>Setaria</taxon>
    </lineage>
</organism>
<evidence type="ECO:0000313" key="2">
    <source>
        <dbReference type="EMBL" id="RCV23364.1"/>
    </source>
</evidence>
<feature type="domain" description="J" evidence="1">
    <location>
        <begin position="1"/>
        <end position="62"/>
    </location>
</feature>
<reference evidence="2" key="1">
    <citation type="journal article" date="2012" name="Nat. Biotechnol.">
        <title>Reference genome sequence of the model plant Setaria.</title>
        <authorList>
            <person name="Bennetzen J.L."/>
            <person name="Schmutz J."/>
            <person name="Wang H."/>
            <person name="Percifield R."/>
            <person name="Hawkins J."/>
            <person name="Pontaroli A.C."/>
            <person name="Estep M."/>
            <person name="Feng L."/>
            <person name="Vaughn J.N."/>
            <person name="Grimwood J."/>
            <person name="Jenkins J."/>
            <person name="Barry K."/>
            <person name="Lindquist E."/>
            <person name="Hellsten U."/>
            <person name="Deshpande S."/>
            <person name="Wang X."/>
            <person name="Wu X."/>
            <person name="Mitros T."/>
            <person name="Triplett J."/>
            <person name="Yang X."/>
            <person name="Ye C.Y."/>
            <person name="Mauro-Herrera M."/>
            <person name="Wang L."/>
            <person name="Li P."/>
            <person name="Sharma M."/>
            <person name="Sharma R."/>
            <person name="Ronald P.C."/>
            <person name="Panaud O."/>
            <person name="Kellogg E.A."/>
            <person name="Brutnell T.P."/>
            <person name="Doust A.N."/>
            <person name="Tuskan G.A."/>
            <person name="Rokhsar D."/>
            <person name="Devos K.M."/>
        </authorList>
    </citation>
    <scope>NUCLEOTIDE SEQUENCE [LARGE SCALE GENOMIC DNA]</scope>
    <source>
        <strain evidence="2">Yugu1</strain>
    </source>
</reference>
<dbReference type="SMART" id="SM00271">
    <property type="entry name" value="DnaJ"/>
    <property type="match status" value="1"/>
</dbReference>
<dbReference type="CDD" id="cd06257">
    <property type="entry name" value="DnaJ"/>
    <property type="match status" value="1"/>
</dbReference>
<sequence>MVKDSTDASVVQIKKAYYLKAKLVHPDKNPDNPDAARRFQELNEAYQVLSDPVKKEAYDKYGKEGLPQSSS</sequence>